<dbReference type="SUPFAM" id="SSF54928">
    <property type="entry name" value="RNA-binding domain, RBD"/>
    <property type="match status" value="2"/>
</dbReference>
<dbReference type="Proteomes" id="UP000887568">
    <property type="component" value="Unplaced"/>
</dbReference>
<dbReference type="Gene3D" id="3.30.70.330">
    <property type="match status" value="2"/>
</dbReference>
<feature type="domain" description="RRM" evidence="5">
    <location>
        <begin position="109"/>
        <end position="187"/>
    </location>
</feature>
<name>A0A913ZL55_PATMI</name>
<feature type="region of interest" description="Disordered" evidence="4">
    <location>
        <begin position="186"/>
        <end position="216"/>
    </location>
</feature>
<dbReference type="GO" id="GO:0000398">
    <property type="term" value="P:mRNA splicing, via spliceosome"/>
    <property type="evidence" value="ECO:0007669"/>
    <property type="project" value="TreeGrafter"/>
</dbReference>
<reference evidence="6" key="1">
    <citation type="submission" date="2022-11" db="UniProtKB">
        <authorList>
            <consortium name="EnsemblMetazoa"/>
        </authorList>
    </citation>
    <scope>IDENTIFICATION</scope>
</reference>
<dbReference type="PANTHER" id="PTHR48026:SF14">
    <property type="entry name" value="HETEROGENEOUS NUCLEAR RIBONUCLEOPROTEIN A1"/>
    <property type="match status" value="1"/>
</dbReference>
<evidence type="ECO:0000256" key="1">
    <source>
        <dbReference type="ARBA" id="ARBA00022737"/>
    </source>
</evidence>
<keyword evidence="1" id="KW-0677">Repeat</keyword>
<dbReference type="PANTHER" id="PTHR48026">
    <property type="entry name" value="HOMOLOGOUS TO DROSOPHILA SQD (SQUID) PROTEIN"/>
    <property type="match status" value="1"/>
</dbReference>
<dbReference type="InterPro" id="IPR035979">
    <property type="entry name" value="RBD_domain_sf"/>
</dbReference>
<evidence type="ECO:0000259" key="5">
    <source>
        <dbReference type="PROSITE" id="PS50102"/>
    </source>
</evidence>
<dbReference type="AlphaFoldDB" id="A0A913ZL55"/>
<evidence type="ECO:0000256" key="4">
    <source>
        <dbReference type="SAM" id="MobiDB-lite"/>
    </source>
</evidence>
<dbReference type="PROSITE" id="PS50102">
    <property type="entry name" value="RRM"/>
    <property type="match status" value="2"/>
</dbReference>
<accession>A0A913ZL55</accession>
<feature type="domain" description="RRM" evidence="5">
    <location>
        <begin position="14"/>
        <end position="96"/>
    </location>
</feature>
<dbReference type="EnsemblMetazoa" id="XM_038195853.1">
    <property type="protein sequence ID" value="XP_038051781.1"/>
    <property type="gene ID" value="LOC119724688"/>
</dbReference>
<protein>
    <recommendedName>
        <fullName evidence="5">RRM domain-containing protein</fullName>
    </recommendedName>
</protein>
<dbReference type="OrthoDB" id="1875751at2759"/>
<keyword evidence="7" id="KW-1185">Reference proteome</keyword>
<dbReference type="InterPro" id="IPR000504">
    <property type="entry name" value="RRM_dom"/>
</dbReference>
<dbReference type="FunFam" id="3.30.70.330:FF:000040">
    <property type="entry name" value="Heterogeneous nuclear ribonucleoprotein A2/B1"/>
    <property type="match status" value="1"/>
</dbReference>
<evidence type="ECO:0000313" key="7">
    <source>
        <dbReference type="Proteomes" id="UP000887568"/>
    </source>
</evidence>
<dbReference type="Pfam" id="PF00076">
    <property type="entry name" value="RRM_1"/>
    <property type="match status" value="2"/>
</dbReference>
<dbReference type="GO" id="GO:0071013">
    <property type="term" value="C:catalytic step 2 spliceosome"/>
    <property type="evidence" value="ECO:0007669"/>
    <property type="project" value="TreeGrafter"/>
</dbReference>
<proteinExistence type="predicted"/>
<dbReference type="RefSeq" id="XP_038051781.1">
    <property type="nucleotide sequence ID" value="XM_038195853.1"/>
</dbReference>
<sequence>MYRNDSETGDEPLRKLFVGGLPRDCDVEQLKEYFGEYGNIIDCVVIKDKQTQASKGFGFVTMSTIEEVDNALLSDKDTERTHKIGVKDVEVKRAIPRDNQDPTAHIGTNKLFVAGFKTSNLEADDISAYFGNMCTVENVHIVKDKETMRSKGFGFVQLSNRHMADKATIMKDHNINGVNIVVKKAEPKGDEAGGGRGRGRGRGRGGDRGGRGRGGGGYGGGGYGGASYGGYGGGSYGGSGGYGGSSGGYEGYGGSGGGSYGSGGYDSYGSGGYDSGSTYSSSSYGPMKGGYGEGNGGGYDNSYGSGYGGGRGGRGGGRGYRPY</sequence>
<organism evidence="6 7">
    <name type="scientific">Patiria miniata</name>
    <name type="common">Bat star</name>
    <name type="synonym">Asterina miniata</name>
    <dbReference type="NCBI Taxonomy" id="46514"/>
    <lineage>
        <taxon>Eukaryota</taxon>
        <taxon>Metazoa</taxon>
        <taxon>Echinodermata</taxon>
        <taxon>Eleutherozoa</taxon>
        <taxon>Asterozoa</taxon>
        <taxon>Asteroidea</taxon>
        <taxon>Valvatacea</taxon>
        <taxon>Valvatida</taxon>
        <taxon>Asterinidae</taxon>
        <taxon>Patiria</taxon>
    </lineage>
</organism>
<dbReference type="OMA" id="WDYRKCL"/>
<evidence type="ECO:0000256" key="3">
    <source>
        <dbReference type="PROSITE-ProRule" id="PRU00176"/>
    </source>
</evidence>
<evidence type="ECO:0000256" key="2">
    <source>
        <dbReference type="ARBA" id="ARBA00022884"/>
    </source>
</evidence>
<dbReference type="GeneID" id="119724688"/>
<feature type="compositionally biased region" description="Gly residues" evidence="4">
    <location>
        <begin position="287"/>
        <end position="323"/>
    </location>
</feature>
<evidence type="ECO:0000313" key="6">
    <source>
        <dbReference type="EnsemblMetazoa" id="XP_038051781.1"/>
    </source>
</evidence>
<feature type="region of interest" description="Disordered" evidence="4">
    <location>
        <begin position="271"/>
        <end position="323"/>
    </location>
</feature>
<keyword evidence="2 3" id="KW-0694">RNA-binding</keyword>
<dbReference type="InterPro" id="IPR012677">
    <property type="entry name" value="Nucleotide-bd_a/b_plait_sf"/>
</dbReference>
<feature type="compositionally biased region" description="Low complexity" evidence="4">
    <location>
        <begin position="275"/>
        <end position="285"/>
    </location>
</feature>
<dbReference type="GO" id="GO:0003730">
    <property type="term" value="F:mRNA 3'-UTR binding"/>
    <property type="evidence" value="ECO:0007669"/>
    <property type="project" value="TreeGrafter"/>
</dbReference>
<dbReference type="SMART" id="SM00360">
    <property type="entry name" value="RRM"/>
    <property type="match status" value="2"/>
</dbReference>